<feature type="compositionally biased region" description="Low complexity" evidence="1">
    <location>
        <begin position="179"/>
        <end position="215"/>
    </location>
</feature>
<comment type="caution">
    <text evidence="3">The sequence shown here is derived from an EMBL/GenBank/DDBJ whole genome shotgun (WGS) entry which is preliminary data.</text>
</comment>
<dbReference type="Proteomes" id="UP000749646">
    <property type="component" value="Unassembled WGS sequence"/>
</dbReference>
<feature type="compositionally biased region" description="Low complexity" evidence="1">
    <location>
        <begin position="275"/>
        <end position="290"/>
    </location>
</feature>
<evidence type="ECO:0000313" key="3">
    <source>
        <dbReference type="EMBL" id="KAF9937509.1"/>
    </source>
</evidence>
<feature type="region of interest" description="Disordered" evidence="1">
    <location>
        <begin position="178"/>
        <end position="322"/>
    </location>
</feature>
<keyword evidence="4" id="KW-1185">Reference proteome</keyword>
<sequence length="322" mass="34012">MSDALDDWEQADEDDIQAPTFILKPSKEIVVTPNFGSAAAAAAAAGGASSASGATGKAPITILRRNHEQKSGMKRGNDGDDNNGDDDLLRTSEMVGPGSSRLLHEQNCSLWEKANAYEQPIITRNDQNSMRTEYVPEIRILRRPKSPIQTTAKVNQTIPKTLAQREADYMAAREKIFGSSSSTTATSSSDSISTTPTTNARSSPAPRSGSSPPLSMVASVHRQESSGRFSDSEAADVKRIEFRGAPPSLRLAQRPPSWGGQGNIIRQPQGPLNVSSASSSSSSSSLGSSSPGQARGNGIGGSQDCSGSIGFRKGFRPRPPPQ</sequence>
<evidence type="ECO:0000256" key="1">
    <source>
        <dbReference type="SAM" id="MobiDB-lite"/>
    </source>
</evidence>
<name>A0A9P6INP2_9FUNG</name>
<gene>
    <name evidence="3" type="ORF">BGZ65_001412</name>
</gene>
<evidence type="ECO:0000259" key="2">
    <source>
        <dbReference type="PROSITE" id="PS51673"/>
    </source>
</evidence>
<feature type="region of interest" description="Disordered" evidence="1">
    <location>
        <begin position="43"/>
        <end position="100"/>
    </location>
</feature>
<feature type="compositionally biased region" description="Basic and acidic residues" evidence="1">
    <location>
        <begin position="65"/>
        <end position="78"/>
    </location>
</feature>
<dbReference type="InterPro" id="IPR024771">
    <property type="entry name" value="SUZ"/>
</dbReference>
<dbReference type="OrthoDB" id="5373615at2759"/>
<dbReference type="Pfam" id="PF12752">
    <property type="entry name" value="SUZ"/>
    <property type="match status" value="1"/>
</dbReference>
<reference evidence="3" key="1">
    <citation type="journal article" date="2020" name="Fungal Divers.">
        <title>Resolving the Mortierellaceae phylogeny through synthesis of multi-gene phylogenetics and phylogenomics.</title>
        <authorList>
            <person name="Vandepol N."/>
            <person name="Liber J."/>
            <person name="Desiro A."/>
            <person name="Na H."/>
            <person name="Kennedy M."/>
            <person name="Barry K."/>
            <person name="Grigoriev I.V."/>
            <person name="Miller A.N."/>
            <person name="O'Donnell K."/>
            <person name="Stajich J.E."/>
            <person name="Bonito G."/>
        </authorList>
    </citation>
    <scope>NUCLEOTIDE SEQUENCE</scope>
    <source>
        <strain evidence="3">MES-2147</strain>
    </source>
</reference>
<protein>
    <recommendedName>
        <fullName evidence="2">SUZ domain-containing protein</fullName>
    </recommendedName>
</protein>
<accession>A0A9P6INP2</accession>
<dbReference type="AlphaFoldDB" id="A0A9P6INP2"/>
<dbReference type="PROSITE" id="PS51673">
    <property type="entry name" value="SUZ"/>
    <property type="match status" value="1"/>
</dbReference>
<evidence type="ECO:0000313" key="4">
    <source>
        <dbReference type="Proteomes" id="UP000749646"/>
    </source>
</evidence>
<proteinExistence type="predicted"/>
<dbReference type="InterPro" id="IPR039228">
    <property type="entry name" value="SZRD1"/>
</dbReference>
<dbReference type="EMBL" id="JAAAHW010009683">
    <property type="protein sequence ID" value="KAF9937509.1"/>
    <property type="molecule type" value="Genomic_DNA"/>
</dbReference>
<feature type="compositionally biased region" description="Low complexity" evidence="1">
    <location>
        <begin position="43"/>
        <end position="54"/>
    </location>
</feature>
<dbReference type="PANTHER" id="PTHR31796">
    <property type="entry name" value="SUZ DOMAIN-CONTAINING PROTEIN 1"/>
    <property type="match status" value="1"/>
</dbReference>
<organism evidence="3 4">
    <name type="scientific">Modicella reniformis</name>
    <dbReference type="NCBI Taxonomy" id="1440133"/>
    <lineage>
        <taxon>Eukaryota</taxon>
        <taxon>Fungi</taxon>
        <taxon>Fungi incertae sedis</taxon>
        <taxon>Mucoromycota</taxon>
        <taxon>Mortierellomycotina</taxon>
        <taxon>Mortierellomycetes</taxon>
        <taxon>Mortierellales</taxon>
        <taxon>Mortierellaceae</taxon>
        <taxon>Modicella</taxon>
    </lineage>
</organism>
<feature type="domain" description="SUZ" evidence="2">
    <location>
        <begin position="118"/>
        <end position="181"/>
    </location>
</feature>
<feature type="compositionally biased region" description="Polar residues" evidence="1">
    <location>
        <begin position="264"/>
        <end position="274"/>
    </location>
</feature>
<dbReference type="PANTHER" id="PTHR31796:SF2">
    <property type="entry name" value="SUZ DOMAIN-CONTAINING PROTEIN 1"/>
    <property type="match status" value="1"/>
</dbReference>